<evidence type="ECO:0000313" key="11">
    <source>
        <dbReference type="EMBL" id="MBC8535226.1"/>
    </source>
</evidence>
<sequence>MSKLKIDIVKNRKIFYIISVAVLLAGVISVMIQGFNLGIDFSGGTIIHINMYDELDRARLDEIEGIVEGVIGEKPSVQKSEDAVNGYSVIIKTKELTTEKRTEVFEAVKEKYGLADTDQLAVDNVSATVGKDLRNNAILAVGIATLLMLIYIWIRFELITGLVAVLMLLHDVCVMLAFYSLFGIQMNTTFIAAMLTIVGYSINATIIIFDRVRENLRVNNKDDFESIVNQSIWQTMNRSLNTTITTLLTITMVFVFGVTAVRNFALPIIVGIISGFYSSVLLAGPMWVTFKNLGVGKKK</sequence>
<evidence type="ECO:0000256" key="4">
    <source>
        <dbReference type="ARBA" id="ARBA00022692"/>
    </source>
</evidence>
<dbReference type="NCBIfam" id="TIGR00966">
    <property type="entry name" value="transloc_SecF"/>
    <property type="match status" value="1"/>
</dbReference>
<name>A0A926DCC9_9FIRM</name>
<comment type="caution">
    <text evidence="11">The sequence shown here is derived from an EMBL/GenBank/DDBJ whole genome shotgun (WGS) entry which is preliminary data.</text>
</comment>
<comment type="subcellular location">
    <subcellularLocation>
        <location evidence="1 9">Cell membrane</location>
        <topology evidence="1 9">Multi-pass membrane protein</topology>
    </subcellularLocation>
</comment>
<dbReference type="InterPro" id="IPR022646">
    <property type="entry name" value="SecD/SecF_CS"/>
</dbReference>
<feature type="transmembrane region" description="Helical" evidence="9">
    <location>
        <begin position="240"/>
        <end position="258"/>
    </location>
</feature>
<accession>A0A926DCC9</accession>
<keyword evidence="8 9" id="KW-0472">Membrane</keyword>
<protein>
    <recommendedName>
        <fullName evidence="9">Protein-export membrane protein SecF</fullName>
    </recommendedName>
</protein>
<evidence type="ECO:0000256" key="9">
    <source>
        <dbReference type="HAMAP-Rule" id="MF_01464"/>
    </source>
</evidence>
<keyword evidence="2 9" id="KW-0813">Transport</keyword>
<feature type="domain" description="Protein export membrane protein SecD/SecF C-terminal" evidence="10">
    <location>
        <begin position="113"/>
        <end position="291"/>
    </location>
</feature>
<evidence type="ECO:0000256" key="3">
    <source>
        <dbReference type="ARBA" id="ARBA00022475"/>
    </source>
</evidence>
<dbReference type="RefSeq" id="WP_249298862.1">
    <property type="nucleotide sequence ID" value="NZ_JACRSP010000001.1"/>
</dbReference>
<reference evidence="11" key="1">
    <citation type="submission" date="2020-08" db="EMBL/GenBank/DDBJ databases">
        <title>Genome public.</title>
        <authorList>
            <person name="Liu C."/>
            <person name="Sun Q."/>
        </authorList>
    </citation>
    <scope>NUCLEOTIDE SEQUENCE</scope>
    <source>
        <strain evidence="11">BX7</strain>
    </source>
</reference>
<feature type="transmembrane region" description="Helical" evidence="9">
    <location>
        <begin position="161"/>
        <end position="182"/>
    </location>
</feature>
<dbReference type="HAMAP" id="MF_01464_B">
    <property type="entry name" value="SecF_B"/>
    <property type="match status" value="1"/>
</dbReference>
<evidence type="ECO:0000256" key="5">
    <source>
        <dbReference type="ARBA" id="ARBA00022927"/>
    </source>
</evidence>
<dbReference type="GO" id="GO:0006605">
    <property type="term" value="P:protein targeting"/>
    <property type="evidence" value="ECO:0007669"/>
    <property type="project" value="UniProtKB-UniRule"/>
</dbReference>
<dbReference type="GO" id="GO:0005886">
    <property type="term" value="C:plasma membrane"/>
    <property type="evidence" value="ECO:0007669"/>
    <property type="project" value="UniProtKB-SubCell"/>
</dbReference>
<dbReference type="Pfam" id="PF07549">
    <property type="entry name" value="Sec_GG"/>
    <property type="match status" value="1"/>
</dbReference>
<comment type="similarity">
    <text evidence="9">Belongs to the SecD/SecF family. SecF subfamily.</text>
</comment>
<proteinExistence type="inferred from homology"/>
<feature type="transmembrane region" description="Helical" evidence="9">
    <location>
        <begin position="264"/>
        <end position="290"/>
    </location>
</feature>
<evidence type="ECO:0000256" key="7">
    <source>
        <dbReference type="ARBA" id="ARBA00023010"/>
    </source>
</evidence>
<dbReference type="NCBIfam" id="TIGR00916">
    <property type="entry name" value="2A0604s01"/>
    <property type="match status" value="1"/>
</dbReference>
<dbReference type="Pfam" id="PF02355">
    <property type="entry name" value="SecD_SecF_C"/>
    <property type="match status" value="1"/>
</dbReference>
<dbReference type="AlphaFoldDB" id="A0A926DCC9"/>
<keyword evidence="7 9" id="KW-0811">Translocation</keyword>
<dbReference type="InterPro" id="IPR022645">
    <property type="entry name" value="SecD/SecF_bac"/>
</dbReference>
<dbReference type="EMBL" id="JACRSP010000001">
    <property type="protein sequence ID" value="MBC8535226.1"/>
    <property type="molecule type" value="Genomic_DNA"/>
</dbReference>
<dbReference type="InterPro" id="IPR048634">
    <property type="entry name" value="SecD_SecF_C"/>
</dbReference>
<evidence type="ECO:0000256" key="2">
    <source>
        <dbReference type="ARBA" id="ARBA00022448"/>
    </source>
</evidence>
<dbReference type="Proteomes" id="UP000620366">
    <property type="component" value="Unassembled WGS sequence"/>
</dbReference>
<keyword evidence="5 9" id="KW-0653">Protein transport</keyword>
<dbReference type="InterPro" id="IPR005665">
    <property type="entry name" value="SecF_bac"/>
</dbReference>
<keyword evidence="3 9" id="KW-1003">Cell membrane</keyword>
<dbReference type="InterPro" id="IPR055344">
    <property type="entry name" value="SecD_SecF_C_bact"/>
</dbReference>
<dbReference type="InterPro" id="IPR022813">
    <property type="entry name" value="SecD/SecF_arch_bac"/>
</dbReference>
<dbReference type="GO" id="GO:0015450">
    <property type="term" value="F:protein-transporting ATPase activity"/>
    <property type="evidence" value="ECO:0007669"/>
    <property type="project" value="InterPro"/>
</dbReference>
<feature type="transmembrane region" description="Helical" evidence="9">
    <location>
        <begin position="137"/>
        <end position="154"/>
    </location>
</feature>
<evidence type="ECO:0000259" key="10">
    <source>
        <dbReference type="Pfam" id="PF02355"/>
    </source>
</evidence>
<dbReference type="PANTHER" id="PTHR30081">
    <property type="entry name" value="PROTEIN-EXPORT MEMBRANE PROTEIN SEC"/>
    <property type="match status" value="1"/>
</dbReference>
<evidence type="ECO:0000256" key="6">
    <source>
        <dbReference type="ARBA" id="ARBA00022989"/>
    </source>
</evidence>
<dbReference type="PRINTS" id="PR01755">
    <property type="entry name" value="SECFTRNLCASE"/>
</dbReference>
<comment type="subunit">
    <text evidence="9">Forms a complex with SecD. Part of the essential Sec protein translocation apparatus which comprises SecA, SecYEG and auxiliary proteins SecDF. Other proteins may also be involved.</text>
</comment>
<evidence type="ECO:0000313" key="12">
    <source>
        <dbReference type="Proteomes" id="UP000620366"/>
    </source>
</evidence>
<dbReference type="GO" id="GO:0065002">
    <property type="term" value="P:intracellular protein transmembrane transport"/>
    <property type="evidence" value="ECO:0007669"/>
    <property type="project" value="UniProtKB-UniRule"/>
</dbReference>
<feature type="transmembrane region" description="Helical" evidence="9">
    <location>
        <begin position="188"/>
        <end position="209"/>
    </location>
</feature>
<keyword evidence="12" id="KW-1185">Reference proteome</keyword>
<evidence type="ECO:0000256" key="8">
    <source>
        <dbReference type="ARBA" id="ARBA00023136"/>
    </source>
</evidence>
<dbReference type="GO" id="GO:0043952">
    <property type="term" value="P:protein transport by the Sec complex"/>
    <property type="evidence" value="ECO:0007669"/>
    <property type="project" value="UniProtKB-UniRule"/>
</dbReference>
<organism evidence="11 12">
    <name type="scientific">Feifania hominis</name>
    <dbReference type="NCBI Taxonomy" id="2763660"/>
    <lineage>
        <taxon>Bacteria</taxon>
        <taxon>Bacillati</taxon>
        <taxon>Bacillota</taxon>
        <taxon>Clostridia</taxon>
        <taxon>Eubacteriales</taxon>
        <taxon>Feifaniaceae</taxon>
        <taxon>Feifania</taxon>
    </lineage>
</organism>
<dbReference type="PANTHER" id="PTHR30081:SF8">
    <property type="entry name" value="PROTEIN TRANSLOCASE SUBUNIT SECF"/>
    <property type="match status" value="1"/>
</dbReference>
<comment type="function">
    <text evidence="9">Part of the Sec protein translocase complex. Interacts with the SecYEG preprotein conducting channel. SecDF uses the proton motive force (PMF) to complete protein translocation after the ATP-dependent function of SecA.</text>
</comment>
<keyword evidence="4 9" id="KW-0812">Transmembrane</keyword>
<dbReference type="SUPFAM" id="SSF82866">
    <property type="entry name" value="Multidrug efflux transporter AcrB transmembrane domain"/>
    <property type="match status" value="1"/>
</dbReference>
<keyword evidence="6 9" id="KW-1133">Transmembrane helix</keyword>
<feature type="transmembrane region" description="Helical" evidence="9">
    <location>
        <begin position="14"/>
        <end position="35"/>
    </location>
</feature>
<evidence type="ECO:0000256" key="1">
    <source>
        <dbReference type="ARBA" id="ARBA00004651"/>
    </source>
</evidence>
<dbReference type="Gene3D" id="1.20.1640.10">
    <property type="entry name" value="Multidrug efflux transporter AcrB transmembrane domain"/>
    <property type="match status" value="1"/>
</dbReference>
<gene>
    <name evidence="9 11" type="primary">secF</name>
    <name evidence="11" type="ORF">H8695_00745</name>
</gene>